<reference evidence="1" key="1">
    <citation type="submission" date="2020-05" db="EMBL/GenBank/DDBJ databases">
        <title>Complete genome sequence of Bradyrhizobium diazoefficiens XF8 isolated from soybean nodule.</title>
        <authorList>
            <person name="Noda R."/>
            <person name="Kakizaki K."/>
            <person name="Minamisawa K."/>
        </authorList>
    </citation>
    <scope>NUCLEOTIDE SEQUENCE</scope>
    <source>
        <strain evidence="1">XF8</strain>
    </source>
</reference>
<dbReference type="PANTHER" id="PTHR43293:SF1">
    <property type="entry name" value="ACETATE COA-TRANSFERASE YDIF"/>
    <property type="match status" value="1"/>
</dbReference>
<dbReference type="Gene3D" id="3.40.1080.10">
    <property type="entry name" value="Glutaconate Coenzyme A-transferase"/>
    <property type="match status" value="1"/>
</dbReference>
<name>A0A810BK57_9BRAD</name>
<dbReference type="EMBL" id="AP023097">
    <property type="protein sequence ID" value="BCE76617.1"/>
    <property type="molecule type" value="Genomic_DNA"/>
</dbReference>
<dbReference type="InterPro" id="IPR037171">
    <property type="entry name" value="NagB/RpiA_transferase-like"/>
</dbReference>
<protein>
    <submittedName>
        <fullName evidence="1">Uncharacterized protein</fullName>
    </submittedName>
</protein>
<evidence type="ECO:0000313" key="1">
    <source>
        <dbReference type="EMBL" id="BCE76617.1"/>
    </source>
</evidence>
<dbReference type="AlphaFoldDB" id="A0A810BK57"/>
<accession>A0A810BK57</accession>
<organism evidence="1">
    <name type="scientific">Bradyrhizobium diazoefficiens</name>
    <dbReference type="NCBI Taxonomy" id="1355477"/>
    <lineage>
        <taxon>Bacteria</taxon>
        <taxon>Pseudomonadati</taxon>
        <taxon>Pseudomonadota</taxon>
        <taxon>Alphaproteobacteria</taxon>
        <taxon>Hyphomicrobiales</taxon>
        <taxon>Nitrobacteraceae</taxon>
        <taxon>Bradyrhizobium</taxon>
    </lineage>
</organism>
<dbReference type="PANTHER" id="PTHR43293">
    <property type="entry name" value="ACETATE COA-TRANSFERASE YDIF"/>
    <property type="match status" value="1"/>
</dbReference>
<gene>
    <name evidence="1" type="ORF">XF8B_67280</name>
</gene>
<dbReference type="RefSeq" id="WP_011089171.1">
    <property type="nucleotide sequence ID" value="NZ_CP032617.1"/>
</dbReference>
<proteinExistence type="predicted"/>
<sequence length="71" mass="7697">MARGQTATIITERAVFEITSNGMVLTEVAPGIDVRRDVLEQMDYPPSRIAGELKTMDPSFFSAAPMPALAI</sequence>
<dbReference type="GeneID" id="46493406"/>
<dbReference type="SUPFAM" id="SSF100950">
    <property type="entry name" value="NagB/RpiA/CoA transferase-like"/>
    <property type="match status" value="1"/>
</dbReference>